<dbReference type="InterPro" id="IPR000413">
    <property type="entry name" value="Integrin_alpha"/>
</dbReference>
<dbReference type="AlphaFoldDB" id="A0A927CD85"/>
<name>A0A927CD85_9BACL</name>
<evidence type="ECO:0000256" key="1">
    <source>
        <dbReference type="ARBA" id="ARBA00022729"/>
    </source>
</evidence>
<dbReference type="PRINTS" id="PR01185">
    <property type="entry name" value="INTEGRINA"/>
</dbReference>
<dbReference type="EMBL" id="JACXJA010000021">
    <property type="protein sequence ID" value="MBD2863680.1"/>
    <property type="molecule type" value="Genomic_DNA"/>
</dbReference>
<evidence type="ECO:0000313" key="3">
    <source>
        <dbReference type="EMBL" id="MBD2863680.1"/>
    </source>
</evidence>
<keyword evidence="2" id="KW-0325">Glycoprotein</keyword>
<dbReference type="InterPro" id="IPR028994">
    <property type="entry name" value="Integrin_alpha_N"/>
</dbReference>
<comment type="caution">
    <text evidence="3">The sequence shown here is derived from an EMBL/GenBank/DDBJ whole genome shotgun (WGS) entry which is preliminary data.</text>
</comment>
<dbReference type="InterPro" id="IPR029062">
    <property type="entry name" value="Class_I_gatase-like"/>
</dbReference>
<sequence>MDLSLRKKAVWLTGLLLLAALFVLVFGHKEERVRLLYASGGDTYDRSAYLNFEQTIVANAEVKKARLDGLDANKLQSYDAIYLDVSLKQSDTLKSAVPLLETYVKQGGHLFVENDLLNDLPKVLLGAEAIAPVAPTLYPQFGYPAVRGNLQGLQNVFRQFADNFTSHAYVNNLDDMMPGFDWGQAIVPSTAETIVTLNNQPVYTINRYGQGTVFAAGAFLPNRYFITGFDLQSGMDPSKGFLTKASKHNESIQRPGMSMYYSFKTGLPLEPYFHFAFSAANHLFRSEYVSFVSKETLGYSLKKVFGPYGRPAMAYQNHFEAMPAFLHKEAIGWAELLKQYNQIPSFSLIRSAFEWHHWYEGITVHLNTGSNEQPQFVGEFPNSFYSSGTLLISGDSPLTQAAYPTDPERGVTLELGMKLELPYRVYPALADLNGDGKPELIAGSADGYLYWYTNAGPKLSMQMVPEGLAHPDGFGAPEKLVLTNRQPMKTDGYSTVTAADLTGDGKADLVVGSQGGTIVALLQQGKGTFAPPVPLLSEGVPIRTASHSAPAIGDLNGDGIPDLVVGDSTGQLTAYYGIAGKPLQFGKAQPLFQIGAKYAAPSIRDMNGDKKPDLVIGNNEGDLLVYVQADGKWNPQGSIKGKTNNQMGSKSLVGGQFSVPLWADMNHDGKEDLIVGQVQYSRPVPIDDPTFPYKKELTEFLDYAKSNKLEIIPHVYVHSFVSSEQEKLELQLQRKAFDALGLPWTKTGTNQHTWRINQSDRLQTLRNENDADIWFNFGFKPSDSPTEPQWGREFIWSFPFLLDDNQLKSPMMLYAPGFRYSEAPDGSKPDTTDIYRSYANLDLPIDYFEHIEYQFDNPTKTGDLTKFVKFFDTLRTDYNYNFMSEPQMARSFLAAMKTEVTVERPWLVYAIDKLKTKFGRGLHLTLSLSSDTSNVPDMAAEYRDTAGVVFEPGERYANYPFATDSPAFLKNEGKLYVGLGLRRLTSVSVNWGAEPFHIVRSNVPVRIQDNGTAWTIDLNSDGMQQIKLYGPRPLVIEGEDLKIEQDPENNLYTTVTHYGAKTSITVTMP</sequence>
<evidence type="ECO:0000256" key="2">
    <source>
        <dbReference type="ARBA" id="ARBA00023180"/>
    </source>
</evidence>
<dbReference type="Proteomes" id="UP000639396">
    <property type="component" value="Unassembled WGS sequence"/>
</dbReference>
<dbReference type="PANTHER" id="PTHR44103:SF1">
    <property type="entry name" value="PROPROTEIN CONVERTASE P"/>
    <property type="match status" value="1"/>
</dbReference>
<reference evidence="3" key="1">
    <citation type="submission" date="2020-09" db="EMBL/GenBank/DDBJ databases">
        <title>A novel bacterium of genus Paenibacillus, isolated from South China Sea.</title>
        <authorList>
            <person name="Huang H."/>
            <person name="Mo K."/>
            <person name="Hu Y."/>
        </authorList>
    </citation>
    <scope>NUCLEOTIDE SEQUENCE</scope>
    <source>
        <strain evidence="3">IB182363</strain>
    </source>
</reference>
<organism evidence="3 4">
    <name type="scientific">Paenibacillus oceani</name>
    <dbReference type="NCBI Taxonomy" id="2772510"/>
    <lineage>
        <taxon>Bacteria</taxon>
        <taxon>Bacillati</taxon>
        <taxon>Bacillota</taxon>
        <taxon>Bacilli</taxon>
        <taxon>Bacillales</taxon>
        <taxon>Paenibacillaceae</taxon>
        <taxon>Paenibacillus</taxon>
    </lineage>
</organism>
<dbReference type="InterPro" id="IPR013517">
    <property type="entry name" value="FG-GAP"/>
</dbReference>
<dbReference type="Pfam" id="PF13517">
    <property type="entry name" value="FG-GAP_3"/>
    <property type="match status" value="2"/>
</dbReference>
<accession>A0A927CD85</accession>
<gene>
    <name evidence="3" type="ORF">IDH45_16935</name>
</gene>
<dbReference type="GO" id="GO:0007155">
    <property type="term" value="P:cell adhesion"/>
    <property type="evidence" value="ECO:0007669"/>
    <property type="project" value="InterPro"/>
</dbReference>
<dbReference type="GO" id="GO:0008305">
    <property type="term" value="C:integrin complex"/>
    <property type="evidence" value="ECO:0007669"/>
    <property type="project" value="InterPro"/>
</dbReference>
<keyword evidence="4" id="KW-1185">Reference proteome</keyword>
<dbReference type="SUPFAM" id="SSF69318">
    <property type="entry name" value="Integrin alpha N-terminal domain"/>
    <property type="match status" value="1"/>
</dbReference>
<keyword evidence="1" id="KW-0732">Signal</keyword>
<protein>
    <submittedName>
        <fullName evidence="3">VCBS repeat-containing protein</fullName>
    </submittedName>
</protein>
<evidence type="ECO:0000313" key="4">
    <source>
        <dbReference type="Proteomes" id="UP000639396"/>
    </source>
</evidence>
<proteinExistence type="predicted"/>
<dbReference type="SUPFAM" id="SSF52317">
    <property type="entry name" value="Class I glutamine amidotransferase-like"/>
    <property type="match status" value="1"/>
</dbReference>
<dbReference type="Gene3D" id="2.130.10.130">
    <property type="entry name" value="Integrin alpha, N-terminal"/>
    <property type="match status" value="2"/>
</dbReference>
<dbReference type="PANTHER" id="PTHR44103">
    <property type="entry name" value="PROPROTEIN CONVERTASE P"/>
    <property type="match status" value="1"/>
</dbReference>